<name>A0A5C6RHL2_9BACT</name>
<evidence type="ECO:0000313" key="2">
    <source>
        <dbReference type="EMBL" id="TXB61647.1"/>
    </source>
</evidence>
<dbReference type="EMBL" id="VOOR01000050">
    <property type="protein sequence ID" value="TXB61647.1"/>
    <property type="molecule type" value="Genomic_DNA"/>
</dbReference>
<dbReference type="OrthoDB" id="940200at2"/>
<dbReference type="Proteomes" id="UP000321580">
    <property type="component" value="Unassembled WGS sequence"/>
</dbReference>
<proteinExistence type="predicted"/>
<feature type="signal peptide" evidence="1">
    <location>
        <begin position="1"/>
        <end position="22"/>
    </location>
</feature>
<gene>
    <name evidence="2" type="ORF">FRY97_18160</name>
</gene>
<dbReference type="RefSeq" id="WP_147168993.1">
    <property type="nucleotide sequence ID" value="NZ_VOOR01000050.1"/>
</dbReference>
<keyword evidence="3" id="KW-1185">Reference proteome</keyword>
<accession>A0A5C6RHL2</accession>
<evidence type="ECO:0000313" key="3">
    <source>
        <dbReference type="Proteomes" id="UP000321580"/>
    </source>
</evidence>
<dbReference type="AlphaFoldDB" id="A0A5C6RHL2"/>
<comment type="caution">
    <text evidence="2">The sequence shown here is derived from an EMBL/GenBank/DDBJ whole genome shotgun (WGS) entry which is preliminary data.</text>
</comment>
<reference evidence="2 3" key="1">
    <citation type="submission" date="2019-08" db="EMBL/GenBank/DDBJ databases">
        <title>Genome of Phaeodactylibacter luteus.</title>
        <authorList>
            <person name="Bowman J.P."/>
        </authorList>
    </citation>
    <scope>NUCLEOTIDE SEQUENCE [LARGE SCALE GENOMIC DNA]</scope>
    <source>
        <strain evidence="2 3">KCTC 42180</strain>
    </source>
</reference>
<keyword evidence="1" id="KW-0732">Signal</keyword>
<feature type="chain" id="PRO_5023115347" evidence="1">
    <location>
        <begin position="23"/>
        <end position="253"/>
    </location>
</feature>
<sequence>MMMKNYFLHFVLTATISTFALALSAQNDSKINIQGTLQGVDGAPVPNGAQELIFRLYDQPTEGTPLWADTAMVEIAGGVYSYNLGSGNPLVPDHFSSPLYVGVVVNGEELTPRTELTSAPYTLRTSSAAYADTAAYALTATYYKAEVATKTRIIRGVVNANGTIAAGAGFTVSRIQIGTYNISFDEPFATTDDLVVLAIAFEDTVNRPNEPSKAQVHHDVFTTNAVQIRTFPAGSNTTRVDFPFSFIIIGTKN</sequence>
<protein>
    <submittedName>
        <fullName evidence="2">Uncharacterized protein</fullName>
    </submittedName>
</protein>
<evidence type="ECO:0000256" key="1">
    <source>
        <dbReference type="SAM" id="SignalP"/>
    </source>
</evidence>
<organism evidence="2 3">
    <name type="scientific">Phaeodactylibacter luteus</name>
    <dbReference type="NCBI Taxonomy" id="1564516"/>
    <lineage>
        <taxon>Bacteria</taxon>
        <taxon>Pseudomonadati</taxon>
        <taxon>Bacteroidota</taxon>
        <taxon>Saprospiria</taxon>
        <taxon>Saprospirales</taxon>
        <taxon>Haliscomenobacteraceae</taxon>
        <taxon>Phaeodactylibacter</taxon>
    </lineage>
</organism>